<dbReference type="PANTHER" id="PTHR38797:SF4">
    <property type="entry name" value="NUCLEAR PORE COMPLEX PROTEIN NUP85"/>
    <property type="match status" value="1"/>
</dbReference>
<dbReference type="Pfam" id="PF12311">
    <property type="entry name" value="DUF3632"/>
    <property type="match status" value="1"/>
</dbReference>
<dbReference type="InterPro" id="IPR022085">
    <property type="entry name" value="OpdG"/>
</dbReference>
<dbReference type="Proteomes" id="UP001153618">
    <property type="component" value="Unassembled WGS sequence"/>
</dbReference>
<dbReference type="InterPro" id="IPR053204">
    <property type="entry name" value="Oxopyrrolidines_Biosynth-assoc"/>
</dbReference>
<dbReference type="EMBL" id="CAJVOS010000028">
    <property type="protein sequence ID" value="CAG8135879.1"/>
    <property type="molecule type" value="Genomic_DNA"/>
</dbReference>
<proteinExistence type="predicted"/>
<name>A0A9W4MWS8_PENOL</name>
<dbReference type="OrthoDB" id="3350591at2759"/>
<accession>A0A9W4MWS8</accession>
<reference evidence="1" key="1">
    <citation type="submission" date="2021-07" db="EMBL/GenBank/DDBJ databases">
        <authorList>
            <person name="Branca A.L. A."/>
        </authorList>
    </citation>
    <scope>NUCLEOTIDE SEQUENCE</scope>
</reference>
<evidence type="ECO:0000313" key="2">
    <source>
        <dbReference type="Proteomes" id="UP001153618"/>
    </source>
</evidence>
<sequence>MHYTQDEDHRNHPTNNFRNHTISIKPAETHTQLLAYTMPTTINLDSLNDPDATQGEADIFQILKQGLKSEGDHASGAAHLAESLRGFIHDQGAGSLKVANDLAWDLWVTLLRAITIVPIDHPWHDCLIATVDELRREGGRIAPSDDVSDNVFPPVRAKCLANFLIRVRSGQSCLGFACTLSTCGLRMNSFASRLLADDFKHWINFAWWEITVGLETAPQDPTEFEWRLWVVTKWLIQCGDLLFKDLSSTEELQEEVPASVRPGPLCADVHPMSLQRWEFWMSRLMDLSSGTHTVEGGSEVALSATFISRIDEAINAIRRHLSSSAAQHQA</sequence>
<keyword evidence="2" id="KW-1185">Reference proteome</keyword>
<protein>
    <submittedName>
        <fullName evidence="1">Uncharacterized protein</fullName>
    </submittedName>
</protein>
<organism evidence="1 2">
    <name type="scientific">Penicillium olsonii</name>
    <dbReference type="NCBI Taxonomy" id="99116"/>
    <lineage>
        <taxon>Eukaryota</taxon>
        <taxon>Fungi</taxon>
        <taxon>Dikarya</taxon>
        <taxon>Ascomycota</taxon>
        <taxon>Pezizomycotina</taxon>
        <taxon>Eurotiomycetes</taxon>
        <taxon>Eurotiomycetidae</taxon>
        <taxon>Eurotiales</taxon>
        <taxon>Aspergillaceae</taxon>
        <taxon>Penicillium</taxon>
    </lineage>
</organism>
<evidence type="ECO:0000313" key="1">
    <source>
        <dbReference type="EMBL" id="CAG8135879.1"/>
    </source>
</evidence>
<gene>
    <name evidence="1" type="ORF">POLS_LOCUS5644</name>
</gene>
<dbReference type="AlphaFoldDB" id="A0A9W4MWS8"/>
<comment type="caution">
    <text evidence="1">The sequence shown here is derived from an EMBL/GenBank/DDBJ whole genome shotgun (WGS) entry which is preliminary data.</text>
</comment>
<dbReference type="PANTHER" id="PTHR38797">
    <property type="entry name" value="NUCLEAR PORE COMPLEX PROTEIN NUP85-RELATED"/>
    <property type="match status" value="1"/>
</dbReference>